<dbReference type="PANTHER" id="PTHR32114">
    <property type="entry name" value="ABC TRANSPORTER ABCH.3"/>
    <property type="match status" value="1"/>
</dbReference>
<evidence type="ECO:0000313" key="6">
    <source>
        <dbReference type="Proteomes" id="UP000220078"/>
    </source>
</evidence>
<sequence length="639" mass="74924">MSKIIFLEKLTLVGFRKNYEIEFKKGLNFISGPMSTGKSSIAEMINYAFGSERHKAYIEIRKSCKEVELDFYIGEEKFKVVRPLFEFNRPVKLFRWDIEENKFEDNFLLLEIDSPSNENSLSAFLLNEIGLPKITVANQTFSFRDLFKYTYVKQSIIDSENLLSEKSGGSGIKRKPTFEIIFSIYNELLGELKQRLKEKDEYIRYLENKREGVFEFLRDLGVLNRENYLQEKEKRNEILEEKQLRLKEIKSKGKYDNELTLNLEKRIQFLKDTIVRLEEDIVEQAKYIDKLILLRNQYSGEIQKIEFILEGALILNSYEFEECPSCLNKIVEKEGCNLCGSEFEDLSEQEQKVFKSELRKLTRKTNSLISLIDNQQASLEQLRRQKLIHIERLQKEQSEIDRLRNHYISPYIEQIEQINYEIGNIHNDIEQLEKSLVIVDQFSRINEHILLEKNKRDLLKKKIDSTEKDSVTKEEIINGLSELFNNILEKFSFPKLSDAYIRELNYLPYVRGVKYDELGSGGAVTMTTMAYFLSIALLDTPNKNHLGFLIIDSPRKNLGADAKNDDEFKDEEIFNSIIRCFIEVNNDNNEYENIIKDLQLIIINNGYPDFLPTEDLIKEFDGKGTDDLPYGLIDDIENL</sequence>
<reference evidence="5 6" key="1">
    <citation type="submission" date="2017-09" db="EMBL/GenBank/DDBJ databases">
        <title>Large-scale bioinformatics analysis of Bacillus genomes uncovers conserved roles of natural products in bacterial physiology.</title>
        <authorList>
            <consortium name="Agbiome Team Llc"/>
            <person name="Bleich R.M."/>
            <person name="Kirk G.J."/>
            <person name="Santa Maria K.C."/>
            <person name="Allen S.E."/>
            <person name="Farag S."/>
            <person name="Shank E.A."/>
            <person name="Bowers A."/>
        </authorList>
    </citation>
    <scope>NUCLEOTIDE SEQUENCE [LARGE SCALE GENOMIC DNA]</scope>
    <source>
        <strain evidence="5 6">AFS027629</strain>
    </source>
</reference>
<dbReference type="Proteomes" id="UP000220078">
    <property type="component" value="Unassembled WGS sequence"/>
</dbReference>
<dbReference type="RefSeq" id="WP_097879324.1">
    <property type="nucleotide sequence ID" value="NZ_NUAP01000018.1"/>
</dbReference>
<keyword evidence="4" id="KW-0175">Coiled coil</keyword>
<feature type="coiled-coil region" evidence="4">
    <location>
        <begin position="189"/>
        <end position="280"/>
    </location>
</feature>
<organism evidence="5 6">
    <name type="scientific">Bacillus toyonensis</name>
    <dbReference type="NCBI Taxonomy" id="155322"/>
    <lineage>
        <taxon>Bacteria</taxon>
        <taxon>Bacillati</taxon>
        <taxon>Bacillota</taxon>
        <taxon>Bacilli</taxon>
        <taxon>Bacillales</taxon>
        <taxon>Bacillaceae</taxon>
        <taxon>Bacillus</taxon>
        <taxon>Bacillus cereus group</taxon>
    </lineage>
</organism>
<evidence type="ECO:0000313" key="5">
    <source>
        <dbReference type="EMBL" id="PEN90199.1"/>
    </source>
</evidence>
<evidence type="ECO:0000256" key="1">
    <source>
        <dbReference type="ARBA" id="ARBA00006930"/>
    </source>
</evidence>
<dbReference type="SUPFAM" id="SSF52540">
    <property type="entry name" value="P-loop containing nucleoside triphosphate hydrolases"/>
    <property type="match status" value="1"/>
</dbReference>
<feature type="coiled-coil region" evidence="4">
    <location>
        <begin position="379"/>
        <end position="435"/>
    </location>
</feature>
<comment type="caution">
    <text evidence="5">The sequence shown here is derived from an EMBL/GenBank/DDBJ whole genome shotgun (WGS) entry which is preliminary data.</text>
</comment>
<dbReference type="GO" id="GO:0006302">
    <property type="term" value="P:double-strand break repair"/>
    <property type="evidence" value="ECO:0007669"/>
    <property type="project" value="InterPro"/>
</dbReference>
<dbReference type="PANTHER" id="PTHR32114:SF2">
    <property type="entry name" value="ABC TRANSPORTER ABCH.3"/>
    <property type="match status" value="1"/>
</dbReference>
<dbReference type="InterPro" id="IPR027417">
    <property type="entry name" value="P-loop_NTPase"/>
</dbReference>
<name>A0AB36T7I1_9BACI</name>
<evidence type="ECO:0000256" key="2">
    <source>
        <dbReference type="ARBA" id="ARBA00011322"/>
    </source>
</evidence>
<proteinExistence type="inferred from homology"/>
<accession>A0AB36T7I1</accession>
<dbReference type="AlphaFoldDB" id="A0AB36T7I1"/>
<dbReference type="EMBL" id="NUAP01000018">
    <property type="protein sequence ID" value="PEN90199.1"/>
    <property type="molecule type" value="Genomic_DNA"/>
</dbReference>
<dbReference type="GO" id="GO:0016887">
    <property type="term" value="F:ATP hydrolysis activity"/>
    <property type="evidence" value="ECO:0007669"/>
    <property type="project" value="InterPro"/>
</dbReference>
<comment type="similarity">
    <text evidence="1">Belongs to the SMC family. SbcC subfamily.</text>
</comment>
<evidence type="ECO:0000256" key="3">
    <source>
        <dbReference type="ARBA" id="ARBA00013368"/>
    </source>
</evidence>
<comment type="subunit">
    <text evidence="2">Heterodimer of SbcC and SbcD.</text>
</comment>
<protein>
    <recommendedName>
        <fullName evidence="3">Nuclease SbcCD subunit C</fullName>
    </recommendedName>
</protein>
<dbReference type="Gene3D" id="3.40.50.300">
    <property type="entry name" value="P-loop containing nucleotide triphosphate hydrolases"/>
    <property type="match status" value="1"/>
</dbReference>
<evidence type="ECO:0000256" key="4">
    <source>
        <dbReference type="SAM" id="Coils"/>
    </source>
</evidence>
<gene>
    <name evidence="5" type="ORF">CN551_07550</name>
</gene>